<evidence type="ECO:0000313" key="1">
    <source>
        <dbReference type="EMBL" id="CEP27721.1"/>
    </source>
</evidence>
<name>A0A068VTD2_PROFF</name>
<reference evidence="1" key="1">
    <citation type="submission" date="2014-08" db="EMBL/GenBank/DDBJ databases">
        <authorList>
            <person name="Falentin Helene"/>
        </authorList>
    </citation>
    <scope>NUCLEOTIDE SEQUENCE</scope>
</reference>
<gene>
    <name evidence="1" type="ORF">PFCIRM138_05640</name>
</gene>
<protein>
    <submittedName>
        <fullName evidence="1">Uncharacterized protein</fullName>
    </submittedName>
</protein>
<organism evidence="1">
    <name type="scientific">Propionibacterium freudenreichii subsp. freudenreichii</name>
    <dbReference type="NCBI Taxonomy" id="66712"/>
    <lineage>
        <taxon>Bacteria</taxon>
        <taxon>Bacillati</taxon>
        <taxon>Actinomycetota</taxon>
        <taxon>Actinomycetes</taxon>
        <taxon>Propionibacteriales</taxon>
        <taxon>Propionibacteriaceae</taxon>
        <taxon>Propionibacterium</taxon>
    </lineage>
</organism>
<dbReference type="EMBL" id="LM676443">
    <property type="protein sequence ID" value="CEP27721.1"/>
    <property type="molecule type" value="Genomic_DNA"/>
</dbReference>
<proteinExistence type="predicted"/>
<accession>A0A068VTD2</accession>
<sequence length="9" mass="1092">MKFEQGHSE</sequence>